<organism evidence="3 4">
    <name type="scientific">Novosphingobium bradum</name>
    <dbReference type="NCBI Taxonomy" id="1737444"/>
    <lineage>
        <taxon>Bacteria</taxon>
        <taxon>Pseudomonadati</taxon>
        <taxon>Pseudomonadota</taxon>
        <taxon>Alphaproteobacteria</taxon>
        <taxon>Sphingomonadales</taxon>
        <taxon>Sphingomonadaceae</taxon>
        <taxon>Novosphingobium</taxon>
    </lineage>
</organism>
<evidence type="ECO:0000259" key="2">
    <source>
        <dbReference type="Pfam" id="PF04909"/>
    </source>
</evidence>
<comment type="caution">
    <text evidence="3">The sequence shown here is derived from an EMBL/GenBank/DDBJ whole genome shotgun (WGS) entry which is preliminary data.</text>
</comment>
<protein>
    <submittedName>
        <fullName evidence="3">Amidohydrolase family protein</fullName>
    </submittedName>
</protein>
<name>A0ABV7IJR3_9SPHN</name>
<reference evidence="4" key="1">
    <citation type="journal article" date="2019" name="Int. J. Syst. Evol. Microbiol.">
        <title>The Global Catalogue of Microorganisms (GCM) 10K type strain sequencing project: providing services to taxonomists for standard genome sequencing and annotation.</title>
        <authorList>
            <consortium name="The Broad Institute Genomics Platform"/>
            <consortium name="The Broad Institute Genome Sequencing Center for Infectious Disease"/>
            <person name="Wu L."/>
            <person name="Ma J."/>
        </authorList>
    </citation>
    <scope>NUCLEOTIDE SEQUENCE [LARGE SCALE GENOMIC DNA]</scope>
    <source>
        <strain evidence="4">KCTC 42984</strain>
    </source>
</reference>
<evidence type="ECO:0000256" key="1">
    <source>
        <dbReference type="ARBA" id="ARBA00023239"/>
    </source>
</evidence>
<gene>
    <name evidence="3" type="ORF">ACFOD9_00995</name>
</gene>
<sequence length="395" mass="45068">MPSVNFPVYDADHHLYEPREAFERYLPERFKRDFYFVEKDGHTKLVINGMLSEYIPVPTFDVVAAPGAWETWFRSENTEGLSRKQMQGKAIRPPQTWRSGEGRIAMLDEQGLQGALVFPTLASVIEERIGARGDVSAALFHSLNQWTADEWGFAREERLFSVPFISLTNVDQAVAELDFVLRNDARCVNIRPAPVPDIRGSRSFGYPEYDPFWARVEEAGIFVTMHGSDSGYDKITNWWKGSQAEFLPFERDSFGAVVDLIGRAISDSLSALICHGVFERFPRLKVVSVENGAEWLEPLFHRLKKGYGQMPKAFHKHPIDQFHENIYVAPFYEDDMTALKELIPVERILFGSDYPHPEGVANPLDYMNDFPGYTDDELEKVFSSNLRKLLDGKAA</sequence>
<dbReference type="InterPro" id="IPR032466">
    <property type="entry name" value="Metal_Hydrolase"/>
</dbReference>
<evidence type="ECO:0000313" key="3">
    <source>
        <dbReference type="EMBL" id="MFC3172820.1"/>
    </source>
</evidence>
<dbReference type="Gene3D" id="3.20.20.140">
    <property type="entry name" value="Metal-dependent hydrolases"/>
    <property type="match status" value="1"/>
</dbReference>
<accession>A0ABV7IJR3</accession>
<dbReference type="Proteomes" id="UP001595604">
    <property type="component" value="Unassembled WGS sequence"/>
</dbReference>
<dbReference type="RefSeq" id="WP_379508216.1">
    <property type="nucleotide sequence ID" value="NZ_JBHRTQ010000001.1"/>
</dbReference>
<keyword evidence="4" id="KW-1185">Reference proteome</keyword>
<dbReference type="InterPro" id="IPR006680">
    <property type="entry name" value="Amidohydro-rel"/>
</dbReference>
<proteinExistence type="predicted"/>
<feature type="domain" description="Amidohydrolase-related" evidence="2">
    <location>
        <begin position="100"/>
        <end position="390"/>
    </location>
</feature>
<dbReference type="Pfam" id="PF04909">
    <property type="entry name" value="Amidohydro_2"/>
    <property type="match status" value="1"/>
</dbReference>
<dbReference type="SUPFAM" id="SSF51556">
    <property type="entry name" value="Metallo-dependent hydrolases"/>
    <property type="match status" value="1"/>
</dbReference>
<dbReference type="PANTHER" id="PTHR21240">
    <property type="entry name" value="2-AMINO-3-CARBOXYLMUCONATE-6-SEMIALDEHYDE DECARBOXYLASE"/>
    <property type="match status" value="1"/>
</dbReference>
<dbReference type="EMBL" id="JBHRTQ010000001">
    <property type="protein sequence ID" value="MFC3172820.1"/>
    <property type="molecule type" value="Genomic_DNA"/>
</dbReference>
<dbReference type="InterPro" id="IPR032465">
    <property type="entry name" value="ACMSD"/>
</dbReference>
<keyword evidence="1" id="KW-0456">Lyase</keyword>
<evidence type="ECO:0000313" key="4">
    <source>
        <dbReference type="Proteomes" id="UP001595604"/>
    </source>
</evidence>
<dbReference type="PANTHER" id="PTHR21240:SF28">
    <property type="entry name" value="ISO-OROTATE DECARBOXYLASE (EUROFUNG)"/>
    <property type="match status" value="1"/>
</dbReference>